<feature type="compositionally biased region" description="Polar residues" evidence="1">
    <location>
        <begin position="1"/>
        <end position="21"/>
    </location>
</feature>
<comment type="caution">
    <text evidence="2">The sequence shown here is derived from an EMBL/GenBank/DDBJ whole genome shotgun (WGS) entry which is preliminary data.</text>
</comment>
<accession>A0ABW7NCM3</accession>
<evidence type="ECO:0000256" key="1">
    <source>
        <dbReference type="SAM" id="MobiDB-lite"/>
    </source>
</evidence>
<proteinExistence type="predicted"/>
<name>A0ABW7NCM3_9BACT</name>
<dbReference type="Proteomes" id="UP001610063">
    <property type="component" value="Unassembled WGS sequence"/>
</dbReference>
<reference evidence="2 3" key="1">
    <citation type="journal article" date="2013" name="Int. J. Syst. Evol. Microbiol.">
        <title>Marinoscillum luteum sp. nov., isolated from marine sediment.</title>
        <authorList>
            <person name="Cha I.T."/>
            <person name="Park S.J."/>
            <person name="Kim S.J."/>
            <person name="Kim J.G."/>
            <person name="Jung M.Y."/>
            <person name="Shin K.S."/>
            <person name="Kwon K.K."/>
            <person name="Yang S.H."/>
            <person name="Seo Y.S."/>
            <person name="Rhee S.K."/>
        </authorList>
    </citation>
    <scope>NUCLEOTIDE SEQUENCE [LARGE SCALE GENOMIC DNA]</scope>
    <source>
        <strain evidence="2 3">KCTC 23939</strain>
    </source>
</reference>
<protein>
    <submittedName>
        <fullName evidence="2">ATPase</fullName>
    </submittedName>
</protein>
<evidence type="ECO:0000313" key="2">
    <source>
        <dbReference type="EMBL" id="MFH6985375.1"/>
    </source>
</evidence>
<organism evidence="2 3">
    <name type="scientific">Marinoscillum luteum</name>
    <dbReference type="NCBI Taxonomy" id="861051"/>
    <lineage>
        <taxon>Bacteria</taxon>
        <taxon>Pseudomonadati</taxon>
        <taxon>Bacteroidota</taxon>
        <taxon>Cytophagia</taxon>
        <taxon>Cytophagales</taxon>
        <taxon>Reichenbachiellaceae</taxon>
        <taxon>Marinoscillum</taxon>
    </lineage>
</organism>
<dbReference type="InterPro" id="IPR027417">
    <property type="entry name" value="P-loop_NTPase"/>
</dbReference>
<keyword evidence="3" id="KW-1185">Reference proteome</keyword>
<dbReference type="EMBL" id="JBIPKE010000020">
    <property type="protein sequence ID" value="MFH6985375.1"/>
    <property type="molecule type" value="Genomic_DNA"/>
</dbReference>
<dbReference type="Gene3D" id="3.40.50.300">
    <property type="entry name" value="P-loop containing nucleotide triphosphate hydrolases"/>
    <property type="match status" value="1"/>
</dbReference>
<dbReference type="SUPFAM" id="SSF52540">
    <property type="entry name" value="P-loop containing nucleoside triphosphate hydrolases"/>
    <property type="match status" value="1"/>
</dbReference>
<dbReference type="RefSeq" id="WP_395418844.1">
    <property type="nucleotide sequence ID" value="NZ_JBIPKE010000020.1"/>
</dbReference>
<feature type="region of interest" description="Disordered" evidence="1">
    <location>
        <begin position="1"/>
        <end position="33"/>
    </location>
</feature>
<gene>
    <name evidence="2" type="ORF">ACHKAR_18120</name>
</gene>
<sequence length="244" mass="27987">MQKISETISQVLNPETSTQEPARTMASRSKSHSESVRSNVIQFDKCLEFLEKAGKAYTSPKFRIWKEDHLIIFKLLVYFYQDKPNAEKHGIDLHKGILLTGPVGCGKTSLMTLLRFMLAPKEQYIIKSARDITLEFIQDGYPVINKYSKAAFQQTSGELIPKAYCFDDLGVESNIKYYGNETNVMAEILLSRYDMFIGRHMLTHATTNLSASEIENCYGNRVRSRMREMMNVIAFDKEAKDKRV</sequence>
<evidence type="ECO:0000313" key="3">
    <source>
        <dbReference type="Proteomes" id="UP001610063"/>
    </source>
</evidence>